<feature type="transmembrane region" description="Helical" evidence="1">
    <location>
        <begin position="153"/>
        <end position="173"/>
    </location>
</feature>
<organism evidence="3 4">
    <name type="scientific">Hornefia butyriciproducens</name>
    <dbReference type="NCBI Taxonomy" id="2652293"/>
    <lineage>
        <taxon>Bacteria</taxon>
        <taxon>Bacillati</taxon>
        <taxon>Bacillota</taxon>
        <taxon>Clostridia</taxon>
        <taxon>Peptostreptococcales</taxon>
        <taxon>Anaerovoracaceae</taxon>
        <taxon>Hornefia</taxon>
    </lineage>
</organism>
<evidence type="ECO:0000256" key="1">
    <source>
        <dbReference type="SAM" id="Phobius"/>
    </source>
</evidence>
<gene>
    <name evidence="3" type="ORF">FYJ64_03260</name>
</gene>
<reference evidence="3 4" key="1">
    <citation type="submission" date="2019-08" db="EMBL/GenBank/DDBJ databases">
        <title>In-depth cultivation of the pig gut microbiome towards novel bacterial diversity and tailored functional studies.</title>
        <authorList>
            <person name="Wylensek D."/>
            <person name="Hitch T.C.A."/>
            <person name="Clavel T."/>
        </authorList>
    </citation>
    <scope>NUCLEOTIDE SEQUENCE [LARGE SCALE GENOMIC DNA]</scope>
    <source>
        <strain evidence="3 4">WCA-MUC-591-APC-3H</strain>
    </source>
</reference>
<feature type="transmembrane region" description="Helical" evidence="1">
    <location>
        <begin position="185"/>
        <end position="204"/>
    </location>
</feature>
<proteinExistence type="predicted"/>
<dbReference type="SUPFAM" id="SSF55874">
    <property type="entry name" value="ATPase domain of HSP90 chaperone/DNA topoisomerase II/histidine kinase"/>
    <property type="match status" value="1"/>
</dbReference>
<dbReference type="GO" id="GO:0042802">
    <property type="term" value="F:identical protein binding"/>
    <property type="evidence" value="ECO:0007669"/>
    <property type="project" value="TreeGrafter"/>
</dbReference>
<dbReference type="InterPro" id="IPR032834">
    <property type="entry name" value="NatK-like_C"/>
</dbReference>
<dbReference type="PANTHER" id="PTHR40448:SF1">
    <property type="entry name" value="TWO-COMPONENT SENSOR HISTIDINE KINASE"/>
    <property type="match status" value="1"/>
</dbReference>
<keyword evidence="4" id="KW-1185">Reference proteome</keyword>
<feature type="transmembrane region" description="Helical" evidence="1">
    <location>
        <begin position="90"/>
        <end position="111"/>
    </location>
</feature>
<feature type="transmembrane region" description="Helical" evidence="1">
    <location>
        <begin position="20"/>
        <end position="38"/>
    </location>
</feature>
<dbReference type="EMBL" id="VUMZ01000002">
    <property type="protein sequence ID" value="MST51350.1"/>
    <property type="molecule type" value="Genomic_DNA"/>
</dbReference>
<evidence type="ECO:0000313" key="3">
    <source>
        <dbReference type="EMBL" id="MST51350.1"/>
    </source>
</evidence>
<keyword evidence="1" id="KW-1133">Transmembrane helix</keyword>
<dbReference type="Gene3D" id="3.30.565.10">
    <property type="entry name" value="Histidine kinase-like ATPase, C-terminal domain"/>
    <property type="match status" value="1"/>
</dbReference>
<feature type="transmembrane region" description="Helical" evidence="1">
    <location>
        <begin position="216"/>
        <end position="236"/>
    </location>
</feature>
<evidence type="ECO:0000313" key="4">
    <source>
        <dbReference type="Proteomes" id="UP000474676"/>
    </source>
</evidence>
<protein>
    <submittedName>
        <fullName evidence="3">GHKL domain-containing protein</fullName>
    </submittedName>
</protein>
<dbReference type="AlphaFoldDB" id="A0A6L5Y3N7"/>
<dbReference type="Pfam" id="PF14501">
    <property type="entry name" value="HATPase_c_5"/>
    <property type="match status" value="1"/>
</dbReference>
<feature type="transmembrane region" description="Helical" evidence="1">
    <location>
        <begin position="118"/>
        <end position="141"/>
    </location>
</feature>
<name>A0A6L5Y3N7_9FIRM</name>
<dbReference type="PANTHER" id="PTHR40448">
    <property type="entry name" value="TWO-COMPONENT SENSOR HISTIDINE KINASE"/>
    <property type="match status" value="1"/>
</dbReference>
<accession>A0A6L5Y3N7</accession>
<feature type="domain" description="Sensor histidine kinase NatK-like C-terminal" evidence="2">
    <location>
        <begin position="356"/>
        <end position="454"/>
    </location>
</feature>
<keyword evidence="1" id="KW-0472">Membrane</keyword>
<sequence length="458" mass="51098">MPATVRRVSGRDGGADMVQVMTQFLSLAEYTLLLIIFYRGDFVRNRNRILAPAGAAVLAFVAAGVASVLFDAGKGAAGKSALAGSLPFSVADNAVILSTGFAILFAFCFLRCRLPDRVLAFCLCYSLQSFLDVIVLFLLNLTGRKALLEYSQSTNFVLALVATLALLLIVFFQSQKNWRIYIGRLSVICITAVSLFFTYVVTVAAENTTEGGGRLLQLFVLGFIMIAAFSLAIILVDSARRRVSYEQASLNQYVDSYNTYLAALEKRENEYRRYRHDMRHHLEVISGLAEQRDNDKLLDYLSQFRERPELNGLPIFRSGNKIADVIIFEKSLAAYNSGVRLRCHGRLCDPYFTSDYDLCVILANLLENAVEYTKNNGFDSVEVYFVTDENRSIIEVRNEIRDNVNVSQSVRSTSKGDRRTHGHGISNVNAAVARYDGDVTYDREGREFVARVLIAGKT</sequence>
<feature type="transmembrane region" description="Helical" evidence="1">
    <location>
        <begin position="50"/>
        <end position="70"/>
    </location>
</feature>
<comment type="caution">
    <text evidence="3">The sequence shown here is derived from an EMBL/GenBank/DDBJ whole genome shotgun (WGS) entry which is preliminary data.</text>
</comment>
<dbReference type="Proteomes" id="UP000474676">
    <property type="component" value="Unassembled WGS sequence"/>
</dbReference>
<dbReference type="InterPro" id="IPR036890">
    <property type="entry name" value="HATPase_C_sf"/>
</dbReference>
<evidence type="ECO:0000259" key="2">
    <source>
        <dbReference type="Pfam" id="PF14501"/>
    </source>
</evidence>
<keyword evidence="1" id="KW-0812">Transmembrane</keyword>